<keyword evidence="2" id="KW-0238">DNA-binding</keyword>
<name>A0A370X7A9_9GAMM</name>
<dbReference type="SMART" id="SM00342">
    <property type="entry name" value="HTH_ARAC"/>
    <property type="match status" value="1"/>
</dbReference>
<dbReference type="InterPro" id="IPR050204">
    <property type="entry name" value="AraC_XylS_family_regulators"/>
</dbReference>
<dbReference type="OrthoDB" id="9809338at2"/>
<evidence type="ECO:0000256" key="1">
    <source>
        <dbReference type="ARBA" id="ARBA00023015"/>
    </source>
</evidence>
<accession>A0A370X7A9</accession>
<dbReference type="EMBL" id="QRBF01000003">
    <property type="protein sequence ID" value="RDS84246.1"/>
    <property type="molecule type" value="Genomic_DNA"/>
</dbReference>
<dbReference type="InterPro" id="IPR018062">
    <property type="entry name" value="HTH_AraC-typ_CS"/>
</dbReference>
<dbReference type="PANTHER" id="PTHR46796:SF14">
    <property type="entry name" value="TRANSCRIPTIONAL REGULATORY PROTEIN"/>
    <property type="match status" value="1"/>
</dbReference>
<keyword evidence="3" id="KW-0804">Transcription</keyword>
<dbReference type="InterPro" id="IPR018060">
    <property type="entry name" value="HTH_AraC"/>
</dbReference>
<dbReference type="PRINTS" id="PR00032">
    <property type="entry name" value="HTHARAC"/>
</dbReference>
<dbReference type="PROSITE" id="PS01124">
    <property type="entry name" value="HTH_ARAC_FAMILY_2"/>
    <property type="match status" value="1"/>
</dbReference>
<dbReference type="SUPFAM" id="SSF46689">
    <property type="entry name" value="Homeodomain-like"/>
    <property type="match status" value="2"/>
</dbReference>
<evidence type="ECO:0000256" key="2">
    <source>
        <dbReference type="ARBA" id="ARBA00023125"/>
    </source>
</evidence>
<gene>
    <name evidence="5" type="ORF">DWU99_10915</name>
</gene>
<evidence type="ECO:0000313" key="5">
    <source>
        <dbReference type="EMBL" id="RDS84246.1"/>
    </source>
</evidence>
<evidence type="ECO:0000259" key="4">
    <source>
        <dbReference type="PROSITE" id="PS01124"/>
    </source>
</evidence>
<evidence type="ECO:0000313" key="6">
    <source>
        <dbReference type="Proteomes" id="UP000255334"/>
    </source>
</evidence>
<protein>
    <submittedName>
        <fullName evidence="5">AraC family transcriptional regulator</fullName>
    </submittedName>
</protein>
<dbReference type="InterPro" id="IPR009057">
    <property type="entry name" value="Homeodomain-like_sf"/>
</dbReference>
<dbReference type="Proteomes" id="UP000255334">
    <property type="component" value="Unassembled WGS sequence"/>
</dbReference>
<dbReference type="AlphaFoldDB" id="A0A370X7A9"/>
<keyword evidence="6" id="KW-1185">Reference proteome</keyword>
<dbReference type="GO" id="GO:0003700">
    <property type="term" value="F:DNA-binding transcription factor activity"/>
    <property type="evidence" value="ECO:0007669"/>
    <property type="project" value="InterPro"/>
</dbReference>
<dbReference type="GO" id="GO:0043565">
    <property type="term" value="F:sequence-specific DNA binding"/>
    <property type="evidence" value="ECO:0007669"/>
    <property type="project" value="InterPro"/>
</dbReference>
<feature type="domain" description="HTH araC/xylS-type" evidence="4">
    <location>
        <begin position="219"/>
        <end position="317"/>
    </location>
</feature>
<dbReference type="RefSeq" id="WP_115478047.1">
    <property type="nucleotide sequence ID" value="NZ_QRBF01000003.1"/>
</dbReference>
<organism evidence="5 6">
    <name type="scientific">Dyella psychrodurans</name>
    <dbReference type="NCBI Taxonomy" id="1927960"/>
    <lineage>
        <taxon>Bacteria</taxon>
        <taxon>Pseudomonadati</taxon>
        <taxon>Pseudomonadota</taxon>
        <taxon>Gammaproteobacteria</taxon>
        <taxon>Lysobacterales</taxon>
        <taxon>Rhodanobacteraceae</taxon>
        <taxon>Dyella</taxon>
    </lineage>
</organism>
<comment type="caution">
    <text evidence="5">The sequence shown here is derived from an EMBL/GenBank/DDBJ whole genome shotgun (WGS) entry which is preliminary data.</text>
</comment>
<sequence>MAPRLLVDGAILQQEAYIMLKEAFGECFGQLSRVRNPPTLVSCAMGAQVSTVTEIQNEDAPFGLFQPITREDAYLVILQMAQLRSFDVLVAGRSVGHESMEAGAVRIVYLADEIVVRASGPLHLLIFYIPRRLLKDMADRHGNTGFDVLQCPWGQSFSDPIIHGLGQCLLPALRNFSRLQQPFVDYILMSLRSHLIGRFSGAAVPASVSIRGLTTWQERRAKDLMASHVQEGVSVAHLAQACHISPSGLVRGFKRNTGLTPYQWFLSLRINLAMDLMEDDARSLADVALQSGFADQSHFSRVFKEKVGISPGAWRSRSARLFAAETTDTPSDREDQAAPLST</sequence>
<evidence type="ECO:0000256" key="3">
    <source>
        <dbReference type="ARBA" id="ARBA00023163"/>
    </source>
</evidence>
<dbReference type="PROSITE" id="PS00041">
    <property type="entry name" value="HTH_ARAC_FAMILY_1"/>
    <property type="match status" value="1"/>
</dbReference>
<dbReference type="Pfam" id="PF12833">
    <property type="entry name" value="HTH_18"/>
    <property type="match status" value="1"/>
</dbReference>
<dbReference type="PANTHER" id="PTHR46796">
    <property type="entry name" value="HTH-TYPE TRANSCRIPTIONAL ACTIVATOR RHAS-RELATED"/>
    <property type="match status" value="1"/>
</dbReference>
<reference evidence="5 6" key="1">
    <citation type="submission" date="2018-07" db="EMBL/GenBank/DDBJ databases">
        <title>Dyella monticola sp. nov. and Dyella psychrodurans sp. nov. isolated from monsoon evergreen broad-leaved forest soil of Dinghu Mountain, China.</title>
        <authorList>
            <person name="Gao Z."/>
            <person name="Qiu L."/>
        </authorList>
    </citation>
    <scope>NUCLEOTIDE SEQUENCE [LARGE SCALE GENOMIC DNA]</scope>
    <source>
        <strain evidence="5 6">4MSK11</strain>
    </source>
</reference>
<keyword evidence="1" id="KW-0805">Transcription regulation</keyword>
<proteinExistence type="predicted"/>
<dbReference type="Gene3D" id="1.10.10.60">
    <property type="entry name" value="Homeodomain-like"/>
    <property type="match status" value="2"/>
</dbReference>
<dbReference type="InterPro" id="IPR020449">
    <property type="entry name" value="Tscrpt_reg_AraC-type_HTH"/>
</dbReference>